<dbReference type="NCBIfam" id="TIGR03552">
    <property type="entry name" value="F420_cofC"/>
    <property type="match status" value="1"/>
</dbReference>
<dbReference type="Gene3D" id="3.90.550.10">
    <property type="entry name" value="Spore Coat Polysaccharide Biosynthesis Protein SpsA, Chain A"/>
    <property type="match status" value="1"/>
</dbReference>
<dbReference type="GO" id="GO:0005525">
    <property type="term" value="F:GTP binding"/>
    <property type="evidence" value="ECO:0007669"/>
    <property type="project" value="UniProtKB-KW"/>
</dbReference>
<dbReference type="PANTHER" id="PTHR40392:SF1">
    <property type="entry name" value="2-PHOSPHO-L-LACTATE GUANYLYLTRANSFERASE"/>
    <property type="match status" value="1"/>
</dbReference>
<gene>
    <name evidence="6" type="ORF">ATL40_0816</name>
</gene>
<sequence length="241" mass="24598">MRWWLVLPVKEGGRAKSRFGDAVPQPLRADLARAMARDTAHAAAQAATVAGLLVVTDDAVLPAMLAPALAGRSAELVTIAEPRRATDGSGDAADAPDAADAADAAEHGSTTEHGLDAAALAGAHAARERDPGCGVAVLMADLPGLRCLDLELALRRAGAHERAFVPDAAGTGTTLLTCRAPHLPRPAYGSGSAERHESAGHVRLDLPDSSTLRHDVDLAQDLTALAGHPGGLTGALLAQRA</sequence>
<keyword evidence="3" id="KW-0547">Nucleotide-binding</keyword>
<dbReference type="Proteomes" id="UP000224915">
    <property type="component" value="Unassembled WGS sequence"/>
</dbReference>
<feature type="region of interest" description="Disordered" evidence="5">
    <location>
        <begin position="81"/>
        <end position="111"/>
    </location>
</feature>
<accession>A0A2A9CXU3</accession>
<evidence type="ECO:0000256" key="2">
    <source>
        <dbReference type="ARBA" id="ARBA00022695"/>
    </source>
</evidence>
<dbReference type="GO" id="GO:0043814">
    <property type="term" value="F:phospholactate guanylyltransferase activity"/>
    <property type="evidence" value="ECO:0007669"/>
    <property type="project" value="InterPro"/>
</dbReference>
<dbReference type="EMBL" id="PDJD01000001">
    <property type="protein sequence ID" value="PFG19258.1"/>
    <property type="molecule type" value="Genomic_DNA"/>
</dbReference>
<dbReference type="AlphaFoldDB" id="A0A2A9CXU3"/>
<dbReference type="InterPro" id="IPR029044">
    <property type="entry name" value="Nucleotide-diphossugar_trans"/>
</dbReference>
<dbReference type="RefSeq" id="WP_098468404.1">
    <property type="nucleotide sequence ID" value="NZ_PDJD01000001.1"/>
</dbReference>
<dbReference type="PANTHER" id="PTHR40392">
    <property type="entry name" value="2-PHOSPHO-L-LACTATE GUANYLYLTRANSFERASE"/>
    <property type="match status" value="1"/>
</dbReference>
<evidence type="ECO:0000256" key="1">
    <source>
        <dbReference type="ARBA" id="ARBA00022679"/>
    </source>
</evidence>
<organism evidence="6 7">
    <name type="scientific">Serinibacter salmoneus</name>
    <dbReference type="NCBI Taxonomy" id="556530"/>
    <lineage>
        <taxon>Bacteria</taxon>
        <taxon>Bacillati</taxon>
        <taxon>Actinomycetota</taxon>
        <taxon>Actinomycetes</taxon>
        <taxon>Micrococcales</taxon>
        <taxon>Beutenbergiaceae</taxon>
        <taxon>Serinibacter</taxon>
    </lineage>
</organism>
<dbReference type="OrthoDB" id="9151145at2"/>
<evidence type="ECO:0000256" key="4">
    <source>
        <dbReference type="ARBA" id="ARBA00023134"/>
    </source>
</evidence>
<reference evidence="6 7" key="1">
    <citation type="submission" date="2017-10" db="EMBL/GenBank/DDBJ databases">
        <title>Sequencing the genomes of 1000 actinobacteria strains.</title>
        <authorList>
            <person name="Klenk H.-P."/>
        </authorList>
    </citation>
    <scope>NUCLEOTIDE SEQUENCE [LARGE SCALE GENOMIC DNA]</scope>
    <source>
        <strain evidence="6 7">DSM 21801</strain>
    </source>
</reference>
<dbReference type="InterPro" id="IPR002835">
    <property type="entry name" value="CofC"/>
</dbReference>
<comment type="caution">
    <text evidence="6">The sequence shown here is derived from an EMBL/GenBank/DDBJ whole genome shotgun (WGS) entry which is preliminary data.</text>
</comment>
<feature type="compositionally biased region" description="Low complexity" evidence="5">
    <location>
        <begin position="91"/>
        <end position="102"/>
    </location>
</feature>
<keyword evidence="1 6" id="KW-0808">Transferase</keyword>
<protein>
    <submittedName>
        <fullName evidence="6">2-phospho-L-lactate guanylyltransferase</fullName>
    </submittedName>
</protein>
<name>A0A2A9CXU3_9MICO</name>
<evidence type="ECO:0000256" key="3">
    <source>
        <dbReference type="ARBA" id="ARBA00022741"/>
    </source>
</evidence>
<evidence type="ECO:0000313" key="6">
    <source>
        <dbReference type="EMBL" id="PFG19258.1"/>
    </source>
</evidence>
<dbReference type="SUPFAM" id="SSF53448">
    <property type="entry name" value="Nucleotide-diphospho-sugar transferases"/>
    <property type="match status" value="1"/>
</dbReference>
<keyword evidence="2 6" id="KW-0548">Nucleotidyltransferase</keyword>
<keyword evidence="4" id="KW-0342">GTP-binding</keyword>
<evidence type="ECO:0000313" key="7">
    <source>
        <dbReference type="Proteomes" id="UP000224915"/>
    </source>
</evidence>
<keyword evidence="7" id="KW-1185">Reference proteome</keyword>
<evidence type="ECO:0000256" key="5">
    <source>
        <dbReference type="SAM" id="MobiDB-lite"/>
    </source>
</evidence>
<proteinExistence type="predicted"/>